<evidence type="ECO:0000313" key="2">
    <source>
        <dbReference type="Proteomes" id="UP000029224"/>
    </source>
</evidence>
<evidence type="ECO:0000313" key="1">
    <source>
        <dbReference type="EMBL" id="GAL37148.1"/>
    </source>
</evidence>
<proteinExistence type="predicted"/>
<accession>A0A090TCW6</accession>
<gene>
    <name evidence="1" type="ORF">JCM19240_3097</name>
</gene>
<reference evidence="1 2" key="2">
    <citation type="submission" date="2014-09" db="EMBL/GenBank/DDBJ databases">
        <authorList>
            <consortium name="NBRP consortium"/>
            <person name="Sawabe T."/>
            <person name="Meirelles P."/>
            <person name="Nakanishi M."/>
            <person name="Sayaka M."/>
            <person name="Hattori M."/>
            <person name="Ohkuma M."/>
        </authorList>
    </citation>
    <scope>NUCLEOTIDE SEQUENCE [LARGE SCALE GENOMIC DNA]</scope>
    <source>
        <strain evidence="1 2">JCM 19240</strain>
    </source>
</reference>
<reference evidence="1 2" key="1">
    <citation type="submission" date="2014-09" db="EMBL/GenBank/DDBJ databases">
        <title>Vibrio maritimus JCM 19240. (C210) whole genome shotgun sequence.</title>
        <authorList>
            <person name="Sawabe T."/>
            <person name="Meirelles P."/>
            <person name="Nakanishi M."/>
            <person name="Sayaka M."/>
            <person name="Hattori M."/>
            <person name="Ohkuma M."/>
        </authorList>
    </citation>
    <scope>NUCLEOTIDE SEQUENCE [LARGE SCALE GENOMIC DNA]</scope>
    <source>
        <strain evidence="1 2">JCM 19240</strain>
    </source>
</reference>
<dbReference type="Proteomes" id="UP000029224">
    <property type="component" value="Unassembled WGS sequence"/>
</dbReference>
<organism evidence="1 2">
    <name type="scientific">Vibrio maritimus</name>
    <dbReference type="NCBI Taxonomy" id="990268"/>
    <lineage>
        <taxon>Bacteria</taxon>
        <taxon>Pseudomonadati</taxon>
        <taxon>Pseudomonadota</taxon>
        <taxon>Gammaproteobacteria</taxon>
        <taxon>Vibrionales</taxon>
        <taxon>Vibrionaceae</taxon>
        <taxon>Vibrio</taxon>
    </lineage>
</organism>
<comment type="caution">
    <text evidence="1">The sequence shown here is derived from an EMBL/GenBank/DDBJ whole genome shotgun (WGS) entry which is preliminary data.</text>
</comment>
<dbReference type="AlphaFoldDB" id="A0A090TCW6"/>
<protein>
    <submittedName>
        <fullName evidence="1">Uncharacterized protein</fullName>
    </submittedName>
</protein>
<name>A0A090TCW6_9VIBR</name>
<sequence length="52" mass="5527">MLGKGVELIDSGTAIARRVVSLLTECGDKEGLGSKEVLAVLPLNKKKHLIKP</sequence>
<dbReference type="EMBL" id="BBMT01000014">
    <property type="protein sequence ID" value="GAL37148.1"/>
    <property type="molecule type" value="Genomic_DNA"/>
</dbReference>
<keyword evidence="2" id="KW-1185">Reference proteome</keyword>